<name>A0AAP0IEQ3_9MAGN</name>
<evidence type="ECO:0000313" key="1">
    <source>
        <dbReference type="EMBL" id="KAK9114134.1"/>
    </source>
</evidence>
<protein>
    <submittedName>
        <fullName evidence="1">Uncharacterized protein</fullName>
    </submittedName>
</protein>
<accession>A0AAP0IEQ3</accession>
<sequence>MDFLREICIGAVIDLGNFMSSIVPFQNPWNIVFMNELEKREFFFFILGFNRKRENAFIRTKFYPPVAHDP</sequence>
<evidence type="ECO:0000313" key="2">
    <source>
        <dbReference type="Proteomes" id="UP001420932"/>
    </source>
</evidence>
<gene>
    <name evidence="1" type="ORF">Syun_020931</name>
</gene>
<dbReference type="EMBL" id="JBBNAF010000009">
    <property type="protein sequence ID" value="KAK9114134.1"/>
    <property type="molecule type" value="Genomic_DNA"/>
</dbReference>
<proteinExistence type="predicted"/>
<comment type="caution">
    <text evidence="1">The sequence shown here is derived from an EMBL/GenBank/DDBJ whole genome shotgun (WGS) entry which is preliminary data.</text>
</comment>
<dbReference type="AlphaFoldDB" id="A0AAP0IEQ3"/>
<reference evidence="1 2" key="1">
    <citation type="submission" date="2024-01" db="EMBL/GenBank/DDBJ databases">
        <title>Genome assemblies of Stephania.</title>
        <authorList>
            <person name="Yang L."/>
        </authorList>
    </citation>
    <scope>NUCLEOTIDE SEQUENCE [LARGE SCALE GENOMIC DNA]</scope>
    <source>
        <strain evidence="1">YNDBR</strain>
        <tissue evidence="1">Leaf</tissue>
    </source>
</reference>
<dbReference type="Proteomes" id="UP001420932">
    <property type="component" value="Unassembled WGS sequence"/>
</dbReference>
<keyword evidence="2" id="KW-1185">Reference proteome</keyword>
<organism evidence="1 2">
    <name type="scientific">Stephania yunnanensis</name>
    <dbReference type="NCBI Taxonomy" id="152371"/>
    <lineage>
        <taxon>Eukaryota</taxon>
        <taxon>Viridiplantae</taxon>
        <taxon>Streptophyta</taxon>
        <taxon>Embryophyta</taxon>
        <taxon>Tracheophyta</taxon>
        <taxon>Spermatophyta</taxon>
        <taxon>Magnoliopsida</taxon>
        <taxon>Ranunculales</taxon>
        <taxon>Menispermaceae</taxon>
        <taxon>Menispermoideae</taxon>
        <taxon>Cissampelideae</taxon>
        <taxon>Stephania</taxon>
    </lineage>
</organism>